<dbReference type="InterPro" id="IPR052396">
    <property type="entry name" value="Meiotic_Drive_Suppr_Kinase"/>
</dbReference>
<keyword evidence="5" id="KW-1185">Reference proteome</keyword>
<dbReference type="AlphaFoldDB" id="A0A2K1IFN7"/>
<reference evidence="3 5" key="1">
    <citation type="journal article" date="2008" name="Science">
        <title>The Physcomitrella genome reveals evolutionary insights into the conquest of land by plants.</title>
        <authorList>
            <person name="Rensing S."/>
            <person name="Lang D."/>
            <person name="Zimmer A."/>
            <person name="Terry A."/>
            <person name="Salamov A."/>
            <person name="Shapiro H."/>
            <person name="Nishiyama T."/>
            <person name="Perroud P.-F."/>
            <person name="Lindquist E."/>
            <person name="Kamisugi Y."/>
            <person name="Tanahashi T."/>
            <person name="Sakakibara K."/>
            <person name="Fujita T."/>
            <person name="Oishi K."/>
            <person name="Shin-I T."/>
            <person name="Kuroki Y."/>
            <person name="Toyoda A."/>
            <person name="Suzuki Y."/>
            <person name="Hashimoto A."/>
            <person name="Yamaguchi K."/>
            <person name="Sugano A."/>
            <person name="Kohara Y."/>
            <person name="Fujiyama A."/>
            <person name="Anterola A."/>
            <person name="Aoki S."/>
            <person name="Ashton N."/>
            <person name="Barbazuk W.B."/>
            <person name="Barker E."/>
            <person name="Bennetzen J."/>
            <person name="Bezanilla M."/>
            <person name="Blankenship R."/>
            <person name="Cho S.H."/>
            <person name="Dutcher S."/>
            <person name="Estelle M."/>
            <person name="Fawcett J.A."/>
            <person name="Gundlach H."/>
            <person name="Hanada K."/>
            <person name="Heyl A."/>
            <person name="Hicks K.A."/>
            <person name="Hugh J."/>
            <person name="Lohr M."/>
            <person name="Mayer K."/>
            <person name="Melkozernov A."/>
            <person name="Murata T."/>
            <person name="Nelson D."/>
            <person name="Pils B."/>
            <person name="Prigge M."/>
            <person name="Reiss B."/>
            <person name="Renner T."/>
            <person name="Rombauts S."/>
            <person name="Rushton P."/>
            <person name="Sanderfoot A."/>
            <person name="Schween G."/>
            <person name="Shiu S.-H."/>
            <person name="Stueber K."/>
            <person name="Theodoulou F.L."/>
            <person name="Tu H."/>
            <person name="Van de Peer Y."/>
            <person name="Verrier P.J."/>
            <person name="Waters E."/>
            <person name="Wood A."/>
            <person name="Yang L."/>
            <person name="Cove D."/>
            <person name="Cuming A."/>
            <person name="Hasebe M."/>
            <person name="Lucas S."/>
            <person name="Mishler D.B."/>
            <person name="Reski R."/>
            <person name="Grigoriev I."/>
            <person name="Quatrano R.S."/>
            <person name="Boore J.L."/>
        </authorList>
    </citation>
    <scope>NUCLEOTIDE SEQUENCE [LARGE SCALE GENOMIC DNA]</scope>
    <source>
        <strain evidence="4 5">cv. Gransden 2004</strain>
    </source>
</reference>
<dbReference type="EnsemblPlants" id="Pp3c24_5540V3.1">
    <property type="protein sequence ID" value="Pp3c24_5540V3.1"/>
    <property type="gene ID" value="Pp3c24_5540"/>
</dbReference>
<feature type="region of interest" description="Disordered" evidence="1">
    <location>
        <begin position="253"/>
        <end position="287"/>
    </location>
</feature>
<evidence type="ECO:0000256" key="1">
    <source>
        <dbReference type="SAM" id="MobiDB-lite"/>
    </source>
</evidence>
<evidence type="ECO:0000259" key="2">
    <source>
        <dbReference type="PROSITE" id="PS50011"/>
    </source>
</evidence>
<dbReference type="PANTHER" id="PTHR37171:SF1">
    <property type="entry name" value="SERINE_THREONINE-PROTEIN KINASE YRZF-RELATED"/>
    <property type="match status" value="1"/>
</dbReference>
<reference evidence="3 5" key="2">
    <citation type="journal article" date="2018" name="Plant J.">
        <title>The Physcomitrella patens chromosome-scale assembly reveals moss genome structure and evolution.</title>
        <authorList>
            <person name="Lang D."/>
            <person name="Ullrich K.K."/>
            <person name="Murat F."/>
            <person name="Fuchs J."/>
            <person name="Jenkins J."/>
            <person name="Haas F.B."/>
            <person name="Piednoel M."/>
            <person name="Gundlach H."/>
            <person name="Van Bel M."/>
            <person name="Meyberg R."/>
            <person name="Vives C."/>
            <person name="Morata J."/>
            <person name="Symeonidi A."/>
            <person name="Hiss M."/>
            <person name="Muchero W."/>
            <person name="Kamisugi Y."/>
            <person name="Saleh O."/>
            <person name="Blanc G."/>
            <person name="Decker E.L."/>
            <person name="van Gessel N."/>
            <person name="Grimwood J."/>
            <person name="Hayes R.D."/>
            <person name="Graham S.W."/>
            <person name="Gunter L.E."/>
            <person name="McDaniel S.F."/>
            <person name="Hoernstein S.N.W."/>
            <person name="Larsson A."/>
            <person name="Li F.W."/>
            <person name="Perroud P.F."/>
            <person name="Phillips J."/>
            <person name="Ranjan P."/>
            <person name="Rokshar D.S."/>
            <person name="Rothfels C.J."/>
            <person name="Schneider L."/>
            <person name="Shu S."/>
            <person name="Stevenson D.W."/>
            <person name="Thummler F."/>
            <person name="Tillich M."/>
            <person name="Villarreal Aguilar J.C."/>
            <person name="Widiez T."/>
            <person name="Wong G.K."/>
            <person name="Wymore A."/>
            <person name="Zhang Y."/>
            <person name="Zimmer A.D."/>
            <person name="Quatrano R.S."/>
            <person name="Mayer K.F.X."/>
            <person name="Goodstein D."/>
            <person name="Casacuberta J.M."/>
            <person name="Vandepoele K."/>
            <person name="Reski R."/>
            <person name="Cuming A.C."/>
            <person name="Tuskan G.A."/>
            <person name="Maumus F."/>
            <person name="Salse J."/>
            <person name="Schmutz J."/>
            <person name="Rensing S.A."/>
        </authorList>
    </citation>
    <scope>NUCLEOTIDE SEQUENCE [LARGE SCALE GENOMIC DNA]</scope>
    <source>
        <strain evidence="4 5">cv. Gransden 2004</strain>
    </source>
</reference>
<sequence length="688" mass="76511">MEAMAPDETDQGHRRRSEGEDLEDAVQDQIRATEQEIRAKEEKFRAKEEEIRELRAEIRELKAEISKLRAEIRAVESEIATASGDQATKPLEAKLQFQRQQIVSLKSQVSRLGQQISSRDQQIVNLGQQISSRDQQIVNLGQQISSLQSVQAAAASSDKCTEFDWLRQDLPSWVSGNSKPPSATQKERMYTPVRVEYWDVVKDIEDYLNKVDKLKRIYRKVDDSVFTAGKKSVVAIAYFVVNSTCEFVSKKRPDSSVTYDGEVNLEVPPEPSAEGGESTNTDGSKAAGRDVQKSFFYARPPRVDVLIQSNDEAVAVLELKKGGLGCPVPIHKLWTRCSCQTGIDPNCWCHTNISEGHARSILNCSLQVYEYLVLAKVGYGVLTDIQNWYLCKRDHGGCLYISTGFKLDGRKPPVPAAIAYLVNSAVEAHGEFDVLPRKGERPWSWEVSPCANPSSGSKDDEDEGRTYKPNEREIGGYRTSPARTRRGSSNATQNQLQEIPAPDLHLDDRPISSGGWSGSVVGGTLNGRRVAVKLAPRNSERAEALLNEVDAYLKLQKYWGEFVPPLVGFGTTANGQIVFIATELIDGSPLGPGTVTEEVANAARKGLDAVHKCKLLHGDVEARNIMVVRGTQPSVRLVDFGFAKRSNNKESQREERGRLEDLLQDMMRVRVGKAFDDVRYPRTQLCSV</sequence>
<dbReference type="RefSeq" id="XP_024364706.1">
    <property type="nucleotide sequence ID" value="XM_024508938.2"/>
</dbReference>
<feature type="region of interest" description="Disordered" evidence="1">
    <location>
        <begin position="1"/>
        <end position="26"/>
    </location>
</feature>
<dbReference type="EnsemblPlants" id="Pp3c24_5540V3.2">
    <property type="protein sequence ID" value="Pp3c24_5540V3.2"/>
    <property type="gene ID" value="Pp3c24_5540"/>
</dbReference>
<dbReference type="OrthoDB" id="541154at2759"/>
<dbReference type="GO" id="GO:0004672">
    <property type="term" value="F:protein kinase activity"/>
    <property type="evidence" value="ECO:0007669"/>
    <property type="project" value="InterPro"/>
</dbReference>
<protein>
    <recommendedName>
        <fullName evidence="2">Protein kinase domain-containing protein</fullName>
    </recommendedName>
</protein>
<dbReference type="Gramene" id="Pp3c24_5540V3.2">
    <property type="protein sequence ID" value="Pp3c24_5540V3.2"/>
    <property type="gene ID" value="Pp3c24_5540"/>
</dbReference>
<gene>
    <name evidence="4" type="primary">LOC112277012</name>
    <name evidence="3" type="ORF">PHYPA_028676</name>
</gene>
<evidence type="ECO:0000313" key="4">
    <source>
        <dbReference type="EnsemblPlants" id="Pp3c24_5540V3.1"/>
    </source>
</evidence>
<name>A0A2K1IFN7_PHYPA</name>
<feature type="region of interest" description="Disordered" evidence="1">
    <location>
        <begin position="445"/>
        <end position="495"/>
    </location>
</feature>
<dbReference type="InterPro" id="IPR011009">
    <property type="entry name" value="Kinase-like_dom_sf"/>
</dbReference>
<dbReference type="Gene3D" id="1.10.510.10">
    <property type="entry name" value="Transferase(Phosphotransferase) domain 1"/>
    <property type="match status" value="1"/>
</dbReference>
<reference evidence="4" key="3">
    <citation type="submission" date="2020-12" db="UniProtKB">
        <authorList>
            <consortium name="EnsemblPlants"/>
        </authorList>
    </citation>
    <scope>IDENTIFICATION</scope>
</reference>
<dbReference type="Gramene" id="Pp3c24_5540V3.1">
    <property type="protein sequence ID" value="Pp3c24_5540V3.1"/>
    <property type="gene ID" value="Pp3c24_5540"/>
</dbReference>
<dbReference type="SUPFAM" id="SSF56112">
    <property type="entry name" value="Protein kinase-like (PK-like)"/>
    <property type="match status" value="1"/>
</dbReference>
<organism evidence="3">
    <name type="scientific">Physcomitrium patens</name>
    <name type="common">Spreading-leaved earth moss</name>
    <name type="synonym">Physcomitrella patens</name>
    <dbReference type="NCBI Taxonomy" id="3218"/>
    <lineage>
        <taxon>Eukaryota</taxon>
        <taxon>Viridiplantae</taxon>
        <taxon>Streptophyta</taxon>
        <taxon>Embryophyta</taxon>
        <taxon>Bryophyta</taxon>
        <taxon>Bryophytina</taxon>
        <taxon>Bryopsida</taxon>
        <taxon>Funariidae</taxon>
        <taxon>Funariales</taxon>
        <taxon>Funariaceae</taxon>
        <taxon>Physcomitrium</taxon>
    </lineage>
</organism>
<dbReference type="PROSITE" id="PS50011">
    <property type="entry name" value="PROTEIN_KINASE_DOM"/>
    <property type="match status" value="1"/>
</dbReference>
<dbReference type="GeneID" id="112277012"/>
<dbReference type="EMBL" id="ABEU02000024">
    <property type="protein sequence ID" value="PNR28084.1"/>
    <property type="molecule type" value="Genomic_DNA"/>
</dbReference>
<feature type="compositionally biased region" description="Basic and acidic residues" evidence="1">
    <location>
        <begin position="464"/>
        <end position="475"/>
    </location>
</feature>
<dbReference type="PANTHER" id="PTHR37171">
    <property type="entry name" value="SERINE/THREONINE-PROTEIN KINASE YRZF-RELATED"/>
    <property type="match status" value="1"/>
</dbReference>
<evidence type="ECO:0000313" key="3">
    <source>
        <dbReference type="EMBL" id="PNR28084.1"/>
    </source>
</evidence>
<dbReference type="InterPro" id="IPR000719">
    <property type="entry name" value="Prot_kinase_dom"/>
</dbReference>
<dbReference type="Proteomes" id="UP000006727">
    <property type="component" value="Chromosome 24"/>
</dbReference>
<dbReference type="Gene3D" id="1.10.287.1490">
    <property type="match status" value="1"/>
</dbReference>
<dbReference type="GO" id="GO:0005524">
    <property type="term" value="F:ATP binding"/>
    <property type="evidence" value="ECO:0007669"/>
    <property type="project" value="InterPro"/>
</dbReference>
<feature type="domain" description="Protein kinase" evidence="2">
    <location>
        <begin position="506"/>
        <end position="688"/>
    </location>
</feature>
<accession>A0A2K1IFN7</accession>
<evidence type="ECO:0000313" key="5">
    <source>
        <dbReference type="Proteomes" id="UP000006727"/>
    </source>
</evidence>
<dbReference type="Pfam" id="PF00069">
    <property type="entry name" value="Pkinase"/>
    <property type="match status" value="1"/>
</dbReference>
<dbReference type="InterPro" id="IPR008685">
    <property type="entry name" value="Centromere_Mis12"/>
</dbReference>
<dbReference type="KEGG" id="ppp:112277012"/>
<proteinExistence type="predicted"/>
<dbReference type="Pfam" id="PF05859">
    <property type="entry name" value="Mis12"/>
    <property type="match status" value="1"/>
</dbReference>